<evidence type="ECO:0000256" key="2">
    <source>
        <dbReference type="ARBA" id="ARBA00009347"/>
    </source>
</evidence>
<dbReference type="InterPro" id="IPR046373">
    <property type="entry name" value="Acyl-CoA_Oxase/DH_mid-dom_sf"/>
</dbReference>
<evidence type="ECO:0000256" key="3">
    <source>
        <dbReference type="ARBA" id="ARBA00022630"/>
    </source>
</evidence>
<gene>
    <name evidence="8" type="ORF">FHS23_002285</name>
</gene>
<evidence type="ECO:0008006" key="10">
    <source>
        <dbReference type="Google" id="ProtNLM"/>
    </source>
</evidence>
<dbReference type="PANTHER" id="PTHR43884">
    <property type="entry name" value="ACYL-COA DEHYDROGENASE"/>
    <property type="match status" value="1"/>
</dbReference>
<evidence type="ECO:0000313" key="8">
    <source>
        <dbReference type="EMBL" id="MBB3051262.1"/>
    </source>
</evidence>
<dbReference type="Gene3D" id="1.20.140.10">
    <property type="entry name" value="Butyryl-CoA Dehydrogenase, subunit A, domain 3"/>
    <property type="match status" value="1"/>
</dbReference>
<dbReference type="SUPFAM" id="SSF47203">
    <property type="entry name" value="Acyl-CoA dehydrogenase C-terminal domain-like"/>
    <property type="match status" value="1"/>
</dbReference>
<dbReference type="Pfam" id="PF00441">
    <property type="entry name" value="Acyl-CoA_dh_1"/>
    <property type="match status" value="1"/>
</dbReference>
<dbReference type="Gene3D" id="2.40.110.10">
    <property type="entry name" value="Butyryl-CoA Dehydrogenase, subunit A, domain 2"/>
    <property type="match status" value="1"/>
</dbReference>
<evidence type="ECO:0000313" key="9">
    <source>
        <dbReference type="Proteomes" id="UP000550714"/>
    </source>
</evidence>
<protein>
    <recommendedName>
        <fullName evidence="10">Acyl-CoA dehydrogenase</fullName>
    </recommendedName>
</protein>
<sequence length="389" mass="38963">MDFTPEDTQRAAAELAAGALARPAGGEDGDPSATAPWRALADAGLLALTLPESLGGDGLGAAETAAVVREAGRAGSRVPAWATLSLGLAPLVHLGGAERCPELLRAVAAGDALLTAALHEPSSPMTDRPATAATAATASDGTVVTGAATTGVATRDAADGTWRLDGVKTAVPMAAEADGILVPATLTGGGTGVFLLEPSAPGVHLTPAPTSSGVPEAVLRLDGADTGPPLADPAAPAEPGRALRVLHRHALAGAAAFGDGLLAGALALTTTHLATREQFGRPLATFQAVAQQIADVYVAARTVHLAAESAAWRLAEEHEPDADLEVAAYWLAEQAPLALATCHHLHGGIGLDETYPLHRYSSLLKDLVRGIGGSSLRLDRVGALAGGAA</sequence>
<dbReference type="EMBL" id="JACHWU010000002">
    <property type="protein sequence ID" value="MBB3051262.1"/>
    <property type="molecule type" value="Genomic_DNA"/>
</dbReference>
<organism evidence="8 9">
    <name type="scientific">Prauserella isguenensis</name>
    <dbReference type="NCBI Taxonomy" id="1470180"/>
    <lineage>
        <taxon>Bacteria</taxon>
        <taxon>Bacillati</taxon>
        <taxon>Actinomycetota</taxon>
        <taxon>Actinomycetes</taxon>
        <taxon>Pseudonocardiales</taxon>
        <taxon>Pseudonocardiaceae</taxon>
        <taxon>Prauserella</taxon>
    </lineage>
</organism>
<dbReference type="InterPro" id="IPR036250">
    <property type="entry name" value="AcylCo_DH-like_C"/>
</dbReference>
<dbReference type="SUPFAM" id="SSF56645">
    <property type="entry name" value="Acyl-CoA dehydrogenase NM domain-like"/>
    <property type="match status" value="1"/>
</dbReference>
<dbReference type="InterPro" id="IPR009075">
    <property type="entry name" value="AcylCo_DH/oxidase_C"/>
</dbReference>
<keyword evidence="9" id="KW-1185">Reference proteome</keyword>
<comment type="caution">
    <text evidence="8">The sequence shown here is derived from an EMBL/GenBank/DDBJ whole genome shotgun (WGS) entry which is preliminary data.</text>
</comment>
<dbReference type="PANTHER" id="PTHR43884:SF20">
    <property type="entry name" value="ACYL-COA DEHYDROGENASE FADE28"/>
    <property type="match status" value="1"/>
</dbReference>
<evidence type="ECO:0000259" key="6">
    <source>
        <dbReference type="Pfam" id="PF00441"/>
    </source>
</evidence>
<evidence type="ECO:0000256" key="5">
    <source>
        <dbReference type="ARBA" id="ARBA00023002"/>
    </source>
</evidence>
<dbReference type="Pfam" id="PF02771">
    <property type="entry name" value="Acyl-CoA_dh_N"/>
    <property type="match status" value="1"/>
</dbReference>
<dbReference type="GO" id="GO:0003995">
    <property type="term" value="F:acyl-CoA dehydrogenase activity"/>
    <property type="evidence" value="ECO:0007669"/>
    <property type="project" value="TreeGrafter"/>
</dbReference>
<evidence type="ECO:0000256" key="1">
    <source>
        <dbReference type="ARBA" id="ARBA00001974"/>
    </source>
</evidence>
<proteinExistence type="inferred from homology"/>
<evidence type="ECO:0000259" key="7">
    <source>
        <dbReference type="Pfam" id="PF02771"/>
    </source>
</evidence>
<name>A0A839S1K0_9PSEU</name>
<dbReference type="Gene3D" id="1.10.540.10">
    <property type="entry name" value="Acyl-CoA dehydrogenase/oxidase, N-terminal domain"/>
    <property type="match status" value="1"/>
</dbReference>
<dbReference type="AlphaFoldDB" id="A0A839S1K0"/>
<dbReference type="InterPro" id="IPR009100">
    <property type="entry name" value="AcylCoA_DH/oxidase_NM_dom_sf"/>
</dbReference>
<feature type="domain" description="Acyl-CoA dehydrogenase/oxidase C-terminal" evidence="6">
    <location>
        <begin position="255"/>
        <end position="360"/>
    </location>
</feature>
<feature type="domain" description="Acyl-CoA dehydrogenase/oxidase N-terminal" evidence="7">
    <location>
        <begin position="34"/>
        <end position="111"/>
    </location>
</feature>
<keyword evidence="4" id="KW-0274">FAD</keyword>
<comment type="cofactor">
    <cofactor evidence="1">
        <name>FAD</name>
        <dbReference type="ChEBI" id="CHEBI:57692"/>
    </cofactor>
</comment>
<keyword evidence="3" id="KW-0285">Flavoprotein</keyword>
<dbReference type="GO" id="GO:0050660">
    <property type="term" value="F:flavin adenine dinucleotide binding"/>
    <property type="evidence" value="ECO:0007669"/>
    <property type="project" value="InterPro"/>
</dbReference>
<dbReference type="InterPro" id="IPR013786">
    <property type="entry name" value="AcylCoA_DH/ox_N"/>
</dbReference>
<dbReference type="RefSeq" id="WP_183652816.1">
    <property type="nucleotide sequence ID" value="NZ_JACHWU010000002.1"/>
</dbReference>
<keyword evidence="5" id="KW-0560">Oxidoreductase</keyword>
<dbReference type="Proteomes" id="UP000550714">
    <property type="component" value="Unassembled WGS sequence"/>
</dbReference>
<evidence type="ECO:0000256" key="4">
    <source>
        <dbReference type="ARBA" id="ARBA00022827"/>
    </source>
</evidence>
<accession>A0A839S1K0</accession>
<comment type="similarity">
    <text evidence="2">Belongs to the acyl-CoA dehydrogenase family.</text>
</comment>
<reference evidence="8 9" key="1">
    <citation type="submission" date="2020-08" db="EMBL/GenBank/DDBJ databases">
        <title>Genomic Encyclopedia of Type Strains, Phase III (KMG-III): the genomes of soil and plant-associated and newly described type strains.</title>
        <authorList>
            <person name="Whitman W."/>
        </authorList>
    </citation>
    <scope>NUCLEOTIDE SEQUENCE [LARGE SCALE GENOMIC DNA]</scope>
    <source>
        <strain evidence="8 9">CECT 8577</strain>
    </source>
</reference>
<dbReference type="InterPro" id="IPR037069">
    <property type="entry name" value="AcylCoA_DH/ox_N_sf"/>
</dbReference>